<dbReference type="NCBIfam" id="TIGR02644">
    <property type="entry name" value="Y_phosphoryl"/>
    <property type="match status" value="1"/>
</dbReference>
<evidence type="ECO:0000256" key="7">
    <source>
        <dbReference type="ARBA" id="ARBA00014680"/>
    </source>
</evidence>
<gene>
    <name evidence="13" type="ORF">ACFQHW_03010</name>
</gene>
<sequence>MRMVDLIAKKRDGGKLSTPEIQFIITGYTDGSIPDYQMSALLMAIYLKGMADDEIATLAKTMLDSGEVLDLSMIDGIKVDKHSTGGVGDKISIPLAPLVAAAGAKNPMISGRGLGHTGGTLDKLEAIPNFNVDETVEQFIKQVQDHGTAIVSASTDVAPADRKIYALRDVTSTVESIPLIASSIMSKKLASGTNALVLDVKSGNGAFMKTEAQAKKLAETLVAIGKQNGVPCVAYLTDMNQPLGYTIGNALEIKESIDVLRGEGPEDVTELTLVLGAEMLVLAGISPDTAAAREILQARIADGSALEAFRQLIRDQGGDADIVDHPEKLPQALSTLDITAKSAGYVVGMQTNDLGIASMKIGGGRAKKTDLVDPAVGIVLHKKIGDQVVVGEALATLYLNAPAPQEVQDQVLNSIEIGADKPEIPALIHEIVK</sequence>
<evidence type="ECO:0000313" key="14">
    <source>
        <dbReference type="Proteomes" id="UP001596310"/>
    </source>
</evidence>
<dbReference type="PANTHER" id="PTHR10515">
    <property type="entry name" value="THYMIDINE PHOSPHORYLASE"/>
    <property type="match status" value="1"/>
</dbReference>
<dbReference type="SUPFAM" id="SSF52418">
    <property type="entry name" value="Nucleoside phosphorylase/phosphoribosyltransferase catalytic domain"/>
    <property type="match status" value="1"/>
</dbReference>
<dbReference type="Pfam" id="PF07831">
    <property type="entry name" value="PYNP_C"/>
    <property type="match status" value="1"/>
</dbReference>
<dbReference type="InterPro" id="IPR013102">
    <property type="entry name" value="PYNP_C"/>
</dbReference>
<dbReference type="PIRSF" id="PIRSF000478">
    <property type="entry name" value="TP_PyNP"/>
    <property type="match status" value="1"/>
</dbReference>
<proteinExistence type="inferred from homology"/>
<keyword evidence="14" id="KW-1185">Reference proteome</keyword>
<dbReference type="InterPro" id="IPR017459">
    <property type="entry name" value="Glycosyl_Trfase_fam3_N_dom"/>
</dbReference>
<evidence type="ECO:0000256" key="3">
    <source>
        <dbReference type="ARBA" id="ARBA00003877"/>
    </source>
</evidence>
<organism evidence="13 14">
    <name type="scientific">Lapidilactobacillus achengensis</name>
    <dbReference type="NCBI Taxonomy" id="2486000"/>
    <lineage>
        <taxon>Bacteria</taxon>
        <taxon>Bacillati</taxon>
        <taxon>Bacillota</taxon>
        <taxon>Bacilli</taxon>
        <taxon>Lactobacillales</taxon>
        <taxon>Lactobacillaceae</taxon>
        <taxon>Lapidilactobacillus</taxon>
    </lineage>
</organism>
<evidence type="ECO:0000256" key="2">
    <source>
        <dbReference type="ARBA" id="ARBA00001958"/>
    </source>
</evidence>
<evidence type="ECO:0000256" key="8">
    <source>
        <dbReference type="ARBA" id="ARBA00022676"/>
    </source>
</evidence>
<dbReference type="Gene3D" id="3.40.1030.10">
    <property type="entry name" value="Nucleoside phosphorylase/phosphoribosyltransferase catalytic domain"/>
    <property type="match status" value="1"/>
</dbReference>
<dbReference type="Gene3D" id="1.20.970.10">
    <property type="entry name" value="Transferase, Pyrimidine Nucleoside Phosphorylase, Chain C"/>
    <property type="match status" value="1"/>
</dbReference>
<dbReference type="InterPro" id="IPR036566">
    <property type="entry name" value="PYNP-like_C_sf"/>
</dbReference>
<comment type="function">
    <text evidence="3">Catalyzes phosphorolysis of the pyrimidine nucleosides uridine, thymidine and 2'-deoxyuridine with the formation of the corresponding pyrimidine base and ribose-1-phosphate.</text>
</comment>
<reference evidence="14" key="1">
    <citation type="journal article" date="2019" name="Int. J. Syst. Evol. Microbiol.">
        <title>The Global Catalogue of Microorganisms (GCM) 10K type strain sequencing project: providing services to taxonomists for standard genome sequencing and annotation.</title>
        <authorList>
            <consortium name="The Broad Institute Genomics Platform"/>
            <consortium name="The Broad Institute Genome Sequencing Center for Infectious Disease"/>
            <person name="Wu L."/>
            <person name="Ma J."/>
        </authorList>
    </citation>
    <scope>NUCLEOTIDE SEQUENCE [LARGE SCALE GENOMIC DNA]</scope>
    <source>
        <strain evidence="14">CCM 8897</strain>
    </source>
</reference>
<feature type="domain" description="Pyrimidine nucleoside phosphorylase C-terminal" evidence="12">
    <location>
        <begin position="345"/>
        <end position="418"/>
    </location>
</feature>
<evidence type="ECO:0000256" key="9">
    <source>
        <dbReference type="ARBA" id="ARBA00022679"/>
    </source>
</evidence>
<evidence type="ECO:0000256" key="10">
    <source>
        <dbReference type="ARBA" id="ARBA00048453"/>
    </source>
</evidence>
<comment type="catalytic activity">
    <reaction evidence="11">
        <text>thymidine + phosphate = 2-deoxy-alpha-D-ribose 1-phosphate + thymine</text>
        <dbReference type="Rhea" id="RHEA:16037"/>
        <dbReference type="ChEBI" id="CHEBI:17748"/>
        <dbReference type="ChEBI" id="CHEBI:17821"/>
        <dbReference type="ChEBI" id="CHEBI:43474"/>
        <dbReference type="ChEBI" id="CHEBI:57259"/>
        <dbReference type="EC" id="2.4.2.2"/>
    </reaction>
</comment>
<comment type="subunit">
    <text evidence="5">Homodimer.</text>
</comment>
<dbReference type="NCBIfam" id="NF004747">
    <property type="entry name" value="PRK06078.1"/>
    <property type="match status" value="1"/>
</dbReference>
<dbReference type="PANTHER" id="PTHR10515:SF0">
    <property type="entry name" value="THYMIDINE PHOSPHORYLASE"/>
    <property type="match status" value="1"/>
</dbReference>
<dbReference type="Pfam" id="PF02885">
    <property type="entry name" value="Glycos_trans_3N"/>
    <property type="match status" value="1"/>
</dbReference>
<accession>A0ABW1UN85</accession>
<protein>
    <recommendedName>
        <fullName evidence="7">Pyrimidine-nucleoside phosphorylase</fullName>
        <ecNumber evidence="6">2.4.2.2</ecNumber>
    </recommendedName>
</protein>
<dbReference type="Pfam" id="PF00591">
    <property type="entry name" value="Glycos_transf_3"/>
    <property type="match status" value="1"/>
</dbReference>
<evidence type="ECO:0000256" key="5">
    <source>
        <dbReference type="ARBA" id="ARBA00011738"/>
    </source>
</evidence>
<dbReference type="Proteomes" id="UP001596310">
    <property type="component" value="Unassembled WGS sequence"/>
</dbReference>
<name>A0ABW1UN85_9LACO</name>
<dbReference type="GO" id="GO:0016154">
    <property type="term" value="F:pyrimidine-nucleoside phosphorylase activity"/>
    <property type="evidence" value="ECO:0007669"/>
    <property type="project" value="UniProtKB-EC"/>
</dbReference>
<dbReference type="NCBIfam" id="NF004490">
    <property type="entry name" value="PRK05820.1"/>
    <property type="match status" value="1"/>
</dbReference>
<dbReference type="PROSITE" id="PS00647">
    <property type="entry name" value="THYMID_PHOSPHORYLASE"/>
    <property type="match status" value="1"/>
</dbReference>
<dbReference type="InterPro" id="IPR000053">
    <property type="entry name" value="Thymidine/pyrmidine_PPase"/>
</dbReference>
<evidence type="ECO:0000256" key="6">
    <source>
        <dbReference type="ARBA" id="ARBA00011889"/>
    </source>
</evidence>
<dbReference type="EC" id="2.4.2.2" evidence="6"/>
<dbReference type="SUPFAM" id="SSF54680">
    <property type="entry name" value="Pyrimidine nucleoside phosphorylase C-terminal domain"/>
    <property type="match status" value="1"/>
</dbReference>
<dbReference type="SUPFAM" id="SSF47648">
    <property type="entry name" value="Nucleoside phosphorylase/phosphoribosyltransferase N-terminal domain"/>
    <property type="match status" value="1"/>
</dbReference>
<evidence type="ECO:0000256" key="1">
    <source>
        <dbReference type="ARBA" id="ARBA00001066"/>
    </source>
</evidence>
<comment type="caution">
    <text evidence="13">The sequence shown here is derived from an EMBL/GenBank/DDBJ whole genome shotgun (WGS) entry which is preliminary data.</text>
</comment>
<keyword evidence="9 13" id="KW-0808">Transferase</keyword>
<evidence type="ECO:0000256" key="11">
    <source>
        <dbReference type="ARBA" id="ARBA00048525"/>
    </source>
</evidence>
<comment type="similarity">
    <text evidence="4">Belongs to the thymidine/pyrimidine-nucleoside phosphorylase family.</text>
</comment>
<dbReference type="SMART" id="SM00941">
    <property type="entry name" value="PYNP_C"/>
    <property type="match status" value="1"/>
</dbReference>
<dbReference type="InterPro" id="IPR036320">
    <property type="entry name" value="Glycosyl_Trfase_fam3_N_dom_sf"/>
</dbReference>
<comment type="cofactor">
    <cofactor evidence="2">
        <name>K(+)</name>
        <dbReference type="ChEBI" id="CHEBI:29103"/>
    </cofactor>
</comment>
<keyword evidence="8 13" id="KW-0328">Glycosyltransferase</keyword>
<comment type="catalytic activity">
    <reaction evidence="1">
        <text>2'-deoxyuridine + phosphate = 2-deoxy-alpha-D-ribose 1-phosphate + uracil</text>
        <dbReference type="Rhea" id="RHEA:22824"/>
        <dbReference type="ChEBI" id="CHEBI:16450"/>
        <dbReference type="ChEBI" id="CHEBI:17568"/>
        <dbReference type="ChEBI" id="CHEBI:43474"/>
        <dbReference type="ChEBI" id="CHEBI:57259"/>
        <dbReference type="EC" id="2.4.2.2"/>
    </reaction>
</comment>
<comment type="catalytic activity">
    <reaction evidence="10">
        <text>uridine + phosphate = alpha-D-ribose 1-phosphate + uracil</text>
        <dbReference type="Rhea" id="RHEA:24388"/>
        <dbReference type="ChEBI" id="CHEBI:16704"/>
        <dbReference type="ChEBI" id="CHEBI:17568"/>
        <dbReference type="ChEBI" id="CHEBI:43474"/>
        <dbReference type="ChEBI" id="CHEBI:57720"/>
        <dbReference type="EC" id="2.4.2.2"/>
    </reaction>
</comment>
<evidence type="ECO:0000313" key="13">
    <source>
        <dbReference type="EMBL" id="MFC6314535.1"/>
    </source>
</evidence>
<dbReference type="InterPro" id="IPR017872">
    <property type="entry name" value="Pyrmidine_PPase_CS"/>
</dbReference>
<dbReference type="InterPro" id="IPR000312">
    <property type="entry name" value="Glycosyl_Trfase_fam3"/>
</dbReference>
<dbReference type="EMBL" id="JBHSSM010000008">
    <property type="protein sequence ID" value="MFC6314535.1"/>
    <property type="molecule type" value="Genomic_DNA"/>
</dbReference>
<dbReference type="Gene3D" id="3.90.1170.30">
    <property type="entry name" value="Pyrimidine nucleoside phosphorylase-like, C-terminal domain"/>
    <property type="match status" value="1"/>
</dbReference>
<evidence type="ECO:0000259" key="12">
    <source>
        <dbReference type="SMART" id="SM00941"/>
    </source>
</evidence>
<dbReference type="InterPro" id="IPR018090">
    <property type="entry name" value="Pyrmidine_PPas_bac/euk"/>
</dbReference>
<evidence type="ECO:0000256" key="4">
    <source>
        <dbReference type="ARBA" id="ARBA00006915"/>
    </source>
</evidence>
<dbReference type="RefSeq" id="WP_125600545.1">
    <property type="nucleotide sequence ID" value="NZ_JBHSSM010000008.1"/>
</dbReference>
<dbReference type="InterPro" id="IPR035902">
    <property type="entry name" value="Nuc_phospho_transferase"/>
</dbReference>